<sequence length="53" mass="5796">MELHEDISGQTPAGVRTPTCVGSSKGLRAAALSMRQVLCSISNTHTHFYRSEY</sequence>
<proteinExistence type="predicted"/>
<reference evidence="2 3" key="1">
    <citation type="submission" date="2019-05" db="EMBL/GenBank/DDBJ databases">
        <title>Another draft genome of Portunus trituberculatus and its Hox gene families provides insights of decapod evolution.</title>
        <authorList>
            <person name="Jeong J.-H."/>
            <person name="Song I."/>
            <person name="Kim S."/>
            <person name="Choi T."/>
            <person name="Kim D."/>
            <person name="Ryu S."/>
            <person name="Kim W."/>
        </authorList>
    </citation>
    <scope>NUCLEOTIDE SEQUENCE [LARGE SCALE GENOMIC DNA]</scope>
    <source>
        <tissue evidence="2">Muscle</tissue>
    </source>
</reference>
<accession>A0A5B7CU94</accession>
<evidence type="ECO:0000256" key="1">
    <source>
        <dbReference type="SAM" id="MobiDB-lite"/>
    </source>
</evidence>
<dbReference type="Proteomes" id="UP000324222">
    <property type="component" value="Unassembled WGS sequence"/>
</dbReference>
<keyword evidence="3" id="KW-1185">Reference proteome</keyword>
<name>A0A5B7CU94_PORTR</name>
<feature type="region of interest" description="Disordered" evidence="1">
    <location>
        <begin position="1"/>
        <end position="20"/>
    </location>
</feature>
<evidence type="ECO:0000313" key="3">
    <source>
        <dbReference type="Proteomes" id="UP000324222"/>
    </source>
</evidence>
<comment type="caution">
    <text evidence="2">The sequence shown here is derived from an EMBL/GenBank/DDBJ whole genome shotgun (WGS) entry which is preliminary data.</text>
</comment>
<gene>
    <name evidence="2" type="ORF">E2C01_004541</name>
</gene>
<protein>
    <submittedName>
        <fullName evidence="2">Uncharacterized protein</fullName>
    </submittedName>
</protein>
<organism evidence="2 3">
    <name type="scientific">Portunus trituberculatus</name>
    <name type="common">Swimming crab</name>
    <name type="synonym">Neptunus trituberculatus</name>
    <dbReference type="NCBI Taxonomy" id="210409"/>
    <lineage>
        <taxon>Eukaryota</taxon>
        <taxon>Metazoa</taxon>
        <taxon>Ecdysozoa</taxon>
        <taxon>Arthropoda</taxon>
        <taxon>Crustacea</taxon>
        <taxon>Multicrustacea</taxon>
        <taxon>Malacostraca</taxon>
        <taxon>Eumalacostraca</taxon>
        <taxon>Eucarida</taxon>
        <taxon>Decapoda</taxon>
        <taxon>Pleocyemata</taxon>
        <taxon>Brachyura</taxon>
        <taxon>Eubrachyura</taxon>
        <taxon>Portunoidea</taxon>
        <taxon>Portunidae</taxon>
        <taxon>Portuninae</taxon>
        <taxon>Portunus</taxon>
    </lineage>
</organism>
<evidence type="ECO:0000313" key="2">
    <source>
        <dbReference type="EMBL" id="MPC11866.1"/>
    </source>
</evidence>
<dbReference type="EMBL" id="VSRR010000185">
    <property type="protein sequence ID" value="MPC11866.1"/>
    <property type="molecule type" value="Genomic_DNA"/>
</dbReference>
<dbReference type="AlphaFoldDB" id="A0A5B7CU94"/>